<evidence type="ECO:0000256" key="7">
    <source>
        <dbReference type="ARBA" id="ARBA00023015"/>
    </source>
</evidence>
<proteinExistence type="inferred from homology"/>
<dbReference type="Pfam" id="PF00850">
    <property type="entry name" value="Hist_deacetyl"/>
    <property type="match status" value="1"/>
</dbReference>
<dbReference type="EC" id="3.5.1.98" evidence="3 12"/>
<comment type="similarity">
    <text evidence="11 12">Belongs to the histone deacetylase family. HD Type 1 subfamily.</text>
</comment>
<evidence type="ECO:0000256" key="1">
    <source>
        <dbReference type="ARBA" id="ARBA00001947"/>
    </source>
</evidence>
<keyword evidence="15" id="KW-0479">Metal-binding</keyword>
<dbReference type="GO" id="GO:0141221">
    <property type="term" value="F:histone deacetylase activity, hydrolytic mechanism"/>
    <property type="evidence" value="ECO:0007669"/>
    <property type="project" value="UniProtKB-EC"/>
</dbReference>
<dbReference type="EMBL" id="JACGCM010002660">
    <property type="protein sequence ID" value="KAF6137035.1"/>
    <property type="molecule type" value="Genomic_DNA"/>
</dbReference>
<evidence type="ECO:0000256" key="8">
    <source>
        <dbReference type="ARBA" id="ARBA00023163"/>
    </source>
</evidence>
<protein>
    <recommendedName>
        <fullName evidence="3 12">Histone deacetylase</fullName>
        <ecNumber evidence="3 12">3.5.1.98</ecNumber>
    </recommendedName>
</protein>
<dbReference type="PIRSF" id="PIRSF037913">
    <property type="entry name" value="His_deacetylse_1"/>
    <property type="match status" value="1"/>
</dbReference>
<dbReference type="PANTHER" id="PTHR10625">
    <property type="entry name" value="HISTONE DEACETYLASE HDAC1-RELATED"/>
    <property type="match status" value="1"/>
</dbReference>
<dbReference type="PRINTS" id="PR01270">
    <property type="entry name" value="HDASUPER"/>
</dbReference>
<feature type="binding site" evidence="15">
    <location>
        <position position="281"/>
    </location>
    <ligand>
        <name>a divalent metal cation</name>
        <dbReference type="ChEBI" id="CHEBI:60240"/>
    </ligand>
</feature>
<accession>A0A7J7L334</accession>
<name>A0A7J7L334_9MAGN</name>
<evidence type="ECO:0000256" key="2">
    <source>
        <dbReference type="ARBA" id="ARBA00004123"/>
    </source>
</evidence>
<sequence length="441" mass="49609">MEEDKSGIALPSGVEGKKRRVCYFYEPTIGDYYYRHGHPMKPHRIQMTHSLIVHYNLHHHLQISRPFPAAPNDITQFHSPDYIEFLSSVTPELVAANDKNSMFQRRLKKYNVGYDCPVFEGLFGFCQASAGGSVGGAVKLNRGDADIALNWAGGLHHAKKGEASGFCYVNDIVLGILELLKAHKRVLYIDIDVHHGDGVEEAFYNTDRVMTVSFHKYGDDFFPGSGHLKDIGVNAGKYYSLNVPLNDGIDDESFRSLFRPLIQKVMEVYQPDAVVLQCGADSLAGDRLGCFNLSVKGHADSVRFLRSFNVPLMILGGGGYTIRNVARCWCYETAVAVGVEPENKLPYNEYYEYFGPDYNLHYDPANMENKNLPHYLEQIRKLKRWIEGENVPFGMGKVVLPKKKIKSLNISRSTLMSGVSGICIKGNASIVILRKLRYLLR</sequence>
<evidence type="ECO:0000256" key="5">
    <source>
        <dbReference type="ARBA" id="ARBA00022801"/>
    </source>
</evidence>
<evidence type="ECO:0000256" key="12">
    <source>
        <dbReference type="PIRNR" id="PIRNR037913"/>
    </source>
</evidence>
<feature type="domain" description="Histone deacetylase" evidence="16">
    <location>
        <begin position="38"/>
        <end position="334"/>
    </location>
</feature>
<feature type="binding site" evidence="14">
    <location>
        <position position="320"/>
    </location>
    <ligand>
        <name>substrate</name>
    </ligand>
</feature>
<dbReference type="CDD" id="cd09991">
    <property type="entry name" value="HDAC_classI"/>
    <property type="match status" value="1"/>
</dbReference>
<evidence type="ECO:0000256" key="3">
    <source>
        <dbReference type="ARBA" id="ARBA00012111"/>
    </source>
</evidence>
<dbReference type="InterPro" id="IPR000286">
    <property type="entry name" value="HDACs"/>
</dbReference>
<keyword evidence="4" id="KW-0678">Repressor</keyword>
<dbReference type="Gene3D" id="3.40.800.20">
    <property type="entry name" value="Histone deacetylase domain"/>
    <property type="match status" value="1"/>
</dbReference>
<dbReference type="GO" id="GO:0000118">
    <property type="term" value="C:histone deacetylase complex"/>
    <property type="evidence" value="ECO:0007669"/>
    <property type="project" value="UniProtKB-ARBA"/>
</dbReference>
<reference evidence="17 18" key="1">
    <citation type="journal article" date="2020" name="IScience">
        <title>Genome Sequencing of the Endangered Kingdonia uniflora (Circaeasteraceae, Ranunculales) Reveals Potential Mechanisms of Evolutionary Specialization.</title>
        <authorList>
            <person name="Sun Y."/>
            <person name="Deng T."/>
            <person name="Zhang A."/>
            <person name="Moore M.J."/>
            <person name="Landis J.B."/>
            <person name="Lin N."/>
            <person name="Zhang H."/>
            <person name="Zhang X."/>
            <person name="Huang J."/>
            <person name="Zhang X."/>
            <person name="Sun H."/>
            <person name="Wang H."/>
        </authorList>
    </citation>
    <scope>NUCLEOTIDE SEQUENCE [LARGE SCALE GENOMIC DNA]</scope>
    <source>
        <strain evidence="17">TB1705</strain>
        <tissue evidence="17">Leaf</tissue>
    </source>
</reference>
<dbReference type="PRINTS" id="PR01271">
    <property type="entry name" value="HISDACETLASE"/>
</dbReference>
<evidence type="ECO:0000256" key="6">
    <source>
        <dbReference type="ARBA" id="ARBA00022853"/>
    </source>
</evidence>
<comment type="subcellular location">
    <subcellularLocation>
        <location evidence="2 12">Nucleus</location>
    </subcellularLocation>
</comment>
<dbReference type="PANTHER" id="PTHR10625:SF10">
    <property type="entry name" value="HISTONE DEACETYLASE HDAC1"/>
    <property type="match status" value="1"/>
</dbReference>
<keyword evidence="7 12" id="KW-0805">Transcription regulation</keyword>
<dbReference type="InterPro" id="IPR023696">
    <property type="entry name" value="Ureohydrolase_dom_sf"/>
</dbReference>
<dbReference type="GO" id="GO:0046872">
    <property type="term" value="F:metal ion binding"/>
    <property type="evidence" value="ECO:0007669"/>
    <property type="project" value="UniProtKB-KW"/>
</dbReference>
<dbReference type="InterPro" id="IPR003084">
    <property type="entry name" value="HDAC_I/II"/>
</dbReference>
<comment type="caution">
    <text evidence="17">The sequence shown here is derived from an EMBL/GenBank/DDBJ whole genome shotgun (WGS) entry which is preliminary data.</text>
</comment>
<gene>
    <name evidence="17" type="ORF">GIB67_030799</name>
</gene>
<evidence type="ECO:0000256" key="15">
    <source>
        <dbReference type="PIRSR" id="PIRSR037913-3"/>
    </source>
</evidence>
<dbReference type="Proteomes" id="UP000541444">
    <property type="component" value="Unassembled WGS sequence"/>
</dbReference>
<dbReference type="GO" id="GO:0040029">
    <property type="term" value="P:epigenetic regulation of gene expression"/>
    <property type="evidence" value="ECO:0007669"/>
    <property type="project" value="TreeGrafter"/>
</dbReference>
<evidence type="ECO:0000256" key="13">
    <source>
        <dbReference type="PIRSR" id="PIRSR037913-1"/>
    </source>
</evidence>
<evidence type="ECO:0000256" key="9">
    <source>
        <dbReference type="ARBA" id="ARBA00023242"/>
    </source>
</evidence>
<feature type="binding site" evidence="15">
    <location>
        <position position="192"/>
    </location>
    <ligand>
        <name>a divalent metal cation</name>
        <dbReference type="ChEBI" id="CHEBI:60240"/>
    </ligand>
</feature>
<comment type="cofactor">
    <cofactor evidence="1">
        <name>Zn(2+)</name>
        <dbReference type="ChEBI" id="CHEBI:29105"/>
    </cofactor>
</comment>
<feature type="binding site" evidence="14">
    <location>
        <position position="165"/>
    </location>
    <ligand>
        <name>substrate</name>
    </ligand>
</feature>
<keyword evidence="9 12" id="KW-0539">Nucleus</keyword>
<evidence type="ECO:0000256" key="10">
    <source>
        <dbReference type="ARBA" id="ARBA00048287"/>
    </source>
</evidence>
<organism evidence="17 18">
    <name type="scientific">Kingdonia uniflora</name>
    <dbReference type="NCBI Taxonomy" id="39325"/>
    <lineage>
        <taxon>Eukaryota</taxon>
        <taxon>Viridiplantae</taxon>
        <taxon>Streptophyta</taxon>
        <taxon>Embryophyta</taxon>
        <taxon>Tracheophyta</taxon>
        <taxon>Spermatophyta</taxon>
        <taxon>Magnoliopsida</taxon>
        <taxon>Ranunculales</taxon>
        <taxon>Circaeasteraceae</taxon>
        <taxon>Kingdonia</taxon>
    </lineage>
</organism>
<keyword evidence="6 12" id="KW-0156">Chromatin regulator</keyword>
<dbReference type="InterPro" id="IPR023801">
    <property type="entry name" value="His_deacetylse_dom"/>
</dbReference>
<comment type="catalytic activity">
    <reaction evidence="10 12">
        <text>N(6)-acetyl-L-lysyl-[histone] + H2O = L-lysyl-[histone] + acetate</text>
        <dbReference type="Rhea" id="RHEA:58196"/>
        <dbReference type="Rhea" id="RHEA-COMP:9845"/>
        <dbReference type="Rhea" id="RHEA-COMP:11338"/>
        <dbReference type="ChEBI" id="CHEBI:15377"/>
        <dbReference type="ChEBI" id="CHEBI:29969"/>
        <dbReference type="ChEBI" id="CHEBI:30089"/>
        <dbReference type="ChEBI" id="CHEBI:61930"/>
        <dbReference type="EC" id="3.5.1.98"/>
    </reaction>
</comment>
<dbReference type="InterPro" id="IPR037138">
    <property type="entry name" value="His_deacetylse_dom_sf"/>
</dbReference>
<evidence type="ECO:0000256" key="14">
    <source>
        <dbReference type="PIRSR" id="PIRSR037913-2"/>
    </source>
</evidence>
<evidence type="ECO:0000313" key="18">
    <source>
        <dbReference type="Proteomes" id="UP000541444"/>
    </source>
</evidence>
<evidence type="ECO:0000256" key="4">
    <source>
        <dbReference type="ARBA" id="ARBA00022491"/>
    </source>
</evidence>
<feature type="active site" description="Proton acceptor" evidence="13">
    <location>
        <position position="157"/>
    </location>
</feature>
<keyword evidence="18" id="KW-1185">Reference proteome</keyword>
<keyword evidence="8 12" id="KW-0804">Transcription</keyword>
<evidence type="ECO:0000313" key="17">
    <source>
        <dbReference type="EMBL" id="KAF6137035.1"/>
    </source>
</evidence>
<dbReference type="OrthoDB" id="1918432at2759"/>
<dbReference type="AlphaFoldDB" id="A0A7J7L334"/>
<feature type="binding site" evidence="15">
    <location>
        <position position="194"/>
    </location>
    <ligand>
        <name>a divalent metal cation</name>
        <dbReference type="ChEBI" id="CHEBI:60240"/>
    </ligand>
</feature>
<keyword evidence="5 12" id="KW-0378">Hydrolase</keyword>
<dbReference type="FunFam" id="3.40.800.20:FF:000001">
    <property type="entry name" value="Histone deacetylase"/>
    <property type="match status" value="1"/>
</dbReference>
<feature type="binding site" evidence="14">
    <location>
        <position position="115"/>
    </location>
    <ligand>
        <name>substrate</name>
    </ligand>
</feature>
<dbReference type="SUPFAM" id="SSF52768">
    <property type="entry name" value="Arginase/deacetylase"/>
    <property type="match status" value="1"/>
</dbReference>
<evidence type="ECO:0000259" key="16">
    <source>
        <dbReference type="Pfam" id="PF00850"/>
    </source>
</evidence>
<evidence type="ECO:0000256" key="11">
    <source>
        <dbReference type="ARBA" id="ARBA00061569"/>
    </source>
</evidence>